<dbReference type="GO" id="GO:0006935">
    <property type="term" value="P:chemotaxis"/>
    <property type="evidence" value="ECO:0007669"/>
    <property type="project" value="UniProtKB-KW"/>
</dbReference>
<evidence type="ECO:0000256" key="8">
    <source>
        <dbReference type="ARBA" id="ARBA00029447"/>
    </source>
</evidence>
<keyword evidence="14" id="KW-1185">Reference proteome</keyword>
<organism evidence="13 14">
    <name type="scientific">Orenia metallireducens</name>
    <dbReference type="NCBI Taxonomy" id="1413210"/>
    <lineage>
        <taxon>Bacteria</taxon>
        <taxon>Bacillati</taxon>
        <taxon>Bacillota</taxon>
        <taxon>Clostridia</taxon>
        <taxon>Halanaerobiales</taxon>
        <taxon>Halobacteroidaceae</taxon>
        <taxon>Orenia</taxon>
    </lineage>
</organism>
<evidence type="ECO:0000259" key="11">
    <source>
        <dbReference type="PROSITE" id="PS50111"/>
    </source>
</evidence>
<dbReference type="CDD" id="cd06225">
    <property type="entry name" value="HAMP"/>
    <property type="match status" value="1"/>
</dbReference>
<evidence type="ECO:0000256" key="3">
    <source>
        <dbReference type="ARBA" id="ARBA00022500"/>
    </source>
</evidence>
<dbReference type="InterPro" id="IPR004089">
    <property type="entry name" value="MCPsignal_dom"/>
</dbReference>
<feature type="transmembrane region" description="Helical" evidence="10">
    <location>
        <begin position="20"/>
        <end position="41"/>
    </location>
</feature>
<dbReference type="InterPro" id="IPR033479">
    <property type="entry name" value="dCache_1"/>
</dbReference>
<dbReference type="Pfam" id="PF00672">
    <property type="entry name" value="HAMP"/>
    <property type="match status" value="1"/>
</dbReference>
<dbReference type="EMBL" id="LWDV01000010">
    <property type="protein sequence ID" value="OCL25467.1"/>
    <property type="molecule type" value="Genomic_DNA"/>
</dbReference>
<comment type="subcellular location">
    <subcellularLocation>
        <location evidence="1">Cell membrane</location>
        <topology evidence="1">Multi-pass membrane protein</topology>
    </subcellularLocation>
</comment>
<reference evidence="13 14" key="2">
    <citation type="submission" date="2016-08" db="EMBL/GenBank/DDBJ databases">
        <title>Orenia metallireducens sp. nov. strain Z6, a Novel Metal-reducing Firmicute from the Deep Subsurface.</title>
        <authorList>
            <person name="Maxim B.I."/>
            <person name="Kenneth K."/>
            <person name="Flynn T.M."/>
            <person name="Oloughlin E.J."/>
            <person name="Locke R.A."/>
            <person name="Weber J.R."/>
            <person name="Egan S.M."/>
            <person name="Mackie R.I."/>
            <person name="Cann I.K."/>
        </authorList>
    </citation>
    <scope>NUCLEOTIDE SEQUENCE [LARGE SCALE GENOMIC DNA]</scope>
    <source>
        <strain evidence="13 14">Z6</strain>
    </source>
</reference>
<dbReference type="SMART" id="SM00304">
    <property type="entry name" value="HAMP"/>
    <property type="match status" value="1"/>
</dbReference>
<dbReference type="RefSeq" id="WP_068719379.1">
    <property type="nucleotide sequence ID" value="NZ_LWDV01000010.1"/>
</dbReference>
<keyword evidence="7 9" id="KW-0807">Transducer</keyword>
<keyword evidence="2" id="KW-1003">Cell membrane</keyword>
<dbReference type="GO" id="GO:0007165">
    <property type="term" value="P:signal transduction"/>
    <property type="evidence" value="ECO:0007669"/>
    <property type="project" value="UniProtKB-KW"/>
</dbReference>
<keyword evidence="5 10" id="KW-1133">Transmembrane helix</keyword>
<evidence type="ECO:0000313" key="13">
    <source>
        <dbReference type="EMBL" id="OCL25467.1"/>
    </source>
</evidence>
<evidence type="ECO:0000313" key="14">
    <source>
        <dbReference type="Proteomes" id="UP000093514"/>
    </source>
</evidence>
<feature type="domain" description="HAMP" evidence="12">
    <location>
        <begin position="309"/>
        <end position="361"/>
    </location>
</feature>
<dbReference type="PRINTS" id="PR00260">
    <property type="entry name" value="CHEMTRNSDUCR"/>
</dbReference>
<dbReference type="Pfam" id="PF00015">
    <property type="entry name" value="MCPsignal"/>
    <property type="match status" value="1"/>
</dbReference>
<dbReference type="AlphaFoldDB" id="A0A1C0A5Q1"/>
<evidence type="ECO:0000256" key="7">
    <source>
        <dbReference type="ARBA" id="ARBA00023224"/>
    </source>
</evidence>
<dbReference type="Proteomes" id="UP000093514">
    <property type="component" value="Unassembled WGS sequence"/>
</dbReference>
<gene>
    <name evidence="13" type="ORF">U472_14060</name>
</gene>
<comment type="similarity">
    <text evidence="8">Belongs to the methyl-accepting chemotaxis (MCP) protein family.</text>
</comment>
<dbReference type="PANTHER" id="PTHR32089:SF112">
    <property type="entry name" value="LYSOZYME-LIKE PROTEIN-RELATED"/>
    <property type="match status" value="1"/>
</dbReference>
<dbReference type="SUPFAM" id="SSF58104">
    <property type="entry name" value="Methyl-accepting chemotaxis protein (MCP) signaling domain"/>
    <property type="match status" value="1"/>
</dbReference>
<evidence type="ECO:0000256" key="1">
    <source>
        <dbReference type="ARBA" id="ARBA00004651"/>
    </source>
</evidence>
<dbReference type="Gene3D" id="3.30.450.20">
    <property type="entry name" value="PAS domain"/>
    <property type="match status" value="2"/>
</dbReference>
<protein>
    <recommendedName>
        <fullName evidence="15">Methyl-accepting chemotaxis protein</fullName>
    </recommendedName>
</protein>
<evidence type="ECO:0000256" key="6">
    <source>
        <dbReference type="ARBA" id="ARBA00023136"/>
    </source>
</evidence>
<dbReference type="CDD" id="cd18773">
    <property type="entry name" value="PDC1_HK_sensor"/>
    <property type="match status" value="1"/>
</dbReference>
<evidence type="ECO:0000256" key="9">
    <source>
        <dbReference type="PROSITE-ProRule" id="PRU00284"/>
    </source>
</evidence>
<dbReference type="Gene3D" id="1.10.287.950">
    <property type="entry name" value="Methyl-accepting chemotaxis protein"/>
    <property type="match status" value="1"/>
</dbReference>
<feature type="domain" description="Methyl-accepting transducer" evidence="11">
    <location>
        <begin position="359"/>
        <end position="595"/>
    </location>
</feature>
<dbReference type="GO" id="GO:0004888">
    <property type="term" value="F:transmembrane signaling receptor activity"/>
    <property type="evidence" value="ECO:0007669"/>
    <property type="project" value="InterPro"/>
</dbReference>
<dbReference type="CDD" id="cd11386">
    <property type="entry name" value="MCP_signal"/>
    <property type="match status" value="1"/>
</dbReference>
<keyword evidence="4 10" id="KW-0812">Transmembrane</keyword>
<dbReference type="GO" id="GO:0005886">
    <property type="term" value="C:plasma membrane"/>
    <property type="evidence" value="ECO:0007669"/>
    <property type="project" value="UniProtKB-SubCell"/>
</dbReference>
<dbReference type="SUPFAM" id="SSF103190">
    <property type="entry name" value="Sensory domain-like"/>
    <property type="match status" value="1"/>
</dbReference>
<feature type="transmembrane region" description="Helical" evidence="10">
    <location>
        <begin position="288"/>
        <end position="307"/>
    </location>
</feature>
<dbReference type="PANTHER" id="PTHR32089">
    <property type="entry name" value="METHYL-ACCEPTING CHEMOTAXIS PROTEIN MCPB"/>
    <property type="match status" value="1"/>
</dbReference>
<sequence length="624" mass="69827">MKLKKLKKLKKLNLKNNLSFKAVGIIVAILVASFLILGLIVNNSVSKELTKLAQEKNEEKADGLKNQIESFFNRNAEIIKLISHQDSVKYANEWAVKDLFKNLKEDYPYFVRLYLATNFGQNYFYPEDQRLNISNKGWYQEIKDRKDIMWTDLHLDKDINKPLITLVAPVINDNGDFIGVLGVDMLLTSIQEMVTNKSNGLSYAYVIDKDNRIIAHPNKEMVEEGYDVGQIIDMNIVKAKERGSIGYSFKDRKVMGSYVSLPVIDGVIFAQDLVEKVYESKDKIGRKILIVDIVVLILVAIFISTFIKRYLLDFISQLIGVMKKVAKGDLQVSIDFERNDEIGELANEFNSMVYNLKKIVIDVLEAASDISSTSEELSASSQEGNATIENTRQIISEISTSIQQISSSVQEVTSFSQETSSKTEIGSRNIRDTVSSMKEINQVVEDTVEVINQLDNDSQMIEKVVDLINNIAEQTNLLALNASIEAARAGEYGRGFAVVADEIRELAIETNNATSDISNLVGEIKGKSESALKAINQVELKTKNGQATIESTGELFKEIEDSSENTFNHLQQTAASSQVLADNSEEIINITDDISNMSAEVTYSSQELANMAQKLHELVDKFQI</sequence>
<dbReference type="PROSITE" id="PS50111">
    <property type="entry name" value="CHEMOTAXIS_TRANSDUC_2"/>
    <property type="match status" value="1"/>
</dbReference>
<evidence type="ECO:0000256" key="2">
    <source>
        <dbReference type="ARBA" id="ARBA00022475"/>
    </source>
</evidence>
<comment type="caution">
    <text evidence="13">The sequence shown here is derived from an EMBL/GenBank/DDBJ whole genome shotgun (WGS) entry which is preliminary data.</text>
</comment>
<dbReference type="InterPro" id="IPR004090">
    <property type="entry name" value="Chemotax_Me-accpt_rcpt"/>
</dbReference>
<evidence type="ECO:0000256" key="4">
    <source>
        <dbReference type="ARBA" id="ARBA00022692"/>
    </source>
</evidence>
<dbReference type="Pfam" id="PF02743">
    <property type="entry name" value="dCache_1"/>
    <property type="match status" value="1"/>
</dbReference>
<evidence type="ECO:0008006" key="15">
    <source>
        <dbReference type="Google" id="ProtNLM"/>
    </source>
</evidence>
<dbReference type="PROSITE" id="PS50885">
    <property type="entry name" value="HAMP"/>
    <property type="match status" value="1"/>
</dbReference>
<name>A0A1C0A5Q1_9FIRM</name>
<keyword evidence="6 10" id="KW-0472">Membrane</keyword>
<evidence type="ECO:0000259" key="12">
    <source>
        <dbReference type="PROSITE" id="PS50885"/>
    </source>
</evidence>
<reference evidence="14" key="1">
    <citation type="submission" date="2016-07" db="EMBL/GenBank/DDBJ databases">
        <authorList>
            <person name="Florea S."/>
            <person name="Webb J.S."/>
            <person name="Jaromczyk J."/>
            <person name="Schardl C.L."/>
        </authorList>
    </citation>
    <scope>NUCLEOTIDE SEQUENCE [LARGE SCALE GENOMIC DNA]</scope>
    <source>
        <strain evidence="14">Z6</strain>
    </source>
</reference>
<dbReference type="SMART" id="SM00283">
    <property type="entry name" value="MA"/>
    <property type="match status" value="1"/>
</dbReference>
<dbReference type="OrthoDB" id="9762005at2"/>
<keyword evidence="3" id="KW-0145">Chemotaxis</keyword>
<evidence type="ECO:0000256" key="5">
    <source>
        <dbReference type="ARBA" id="ARBA00022989"/>
    </source>
</evidence>
<proteinExistence type="inferred from homology"/>
<evidence type="ECO:0000256" key="10">
    <source>
        <dbReference type="SAM" id="Phobius"/>
    </source>
</evidence>
<accession>A0A1C0A5Q1</accession>
<dbReference type="InterPro" id="IPR029151">
    <property type="entry name" value="Sensor-like_sf"/>
</dbReference>
<dbReference type="InterPro" id="IPR003660">
    <property type="entry name" value="HAMP_dom"/>
</dbReference>